<dbReference type="AlphaFoldDB" id="A0A5J4P3A5"/>
<reference evidence="2 3" key="1">
    <citation type="journal article" date="2019" name="Gigascience">
        <title>Whole-genome sequence of the oriental lung fluke Paragonimus westermani.</title>
        <authorList>
            <person name="Oey H."/>
            <person name="Zakrzewski M."/>
            <person name="Narain K."/>
            <person name="Devi K.R."/>
            <person name="Agatsuma T."/>
            <person name="Nawaratna S."/>
            <person name="Gobert G.N."/>
            <person name="Jones M.K."/>
            <person name="Ragan M.A."/>
            <person name="McManus D.P."/>
            <person name="Krause L."/>
        </authorList>
    </citation>
    <scope>NUCLEOTIDE SEQUENCE [LARGE SCALE GENOMIC DNA]</scope>
    <source>
        <strain evidence="2 3">IND2009</strain>
    </source>
</reference>
<organism evidence="2 3">
    <name type="scientific">Paragonimus westermani</name>
    <dbReference type="NCBI Taxonomy" id="34504"/>
    <lineage>
        <taxon>Eukaryota</taxon>
        <taxon>Metazoa</taxon>
        <taxon>Spiralia</taxon>
        <taxon>Lophotrochozoa</taxon>
        <taxon>Platyhelminthes</taxon>
        <taxon>Trematoda</taxon>
        <taxon>Digenea</taxon>
        <taxon>Plagiorchiida</taxon>
        <taxon>Troglotremata</taxon>
        <taxon>Troglotrematidae</taxon>
        <taxon>Paragonimus</taxon>
    </lineage>
</organism>
<feature type="compositionally biased region" description="Acidic residues" evidence="1">
    <location>
        <begin position="123"/>
        <end position="133"/>
    </location>
</feature>
<sequence>MNLFERFNNRFARSSQLPTVSDVNSGPMEQPPPPDTINTTFVGQNNNTIEVKVSNYDCPEKWVNFSVPPSRTAPNIACPPNDVTSIPRTQSSGTFKSKLSVTASSSQLKRAKTPMSSFYNVSSDEDEQSDEEDAGKGVYGEAGINAAESASAFERRSLRIRRSLDKAKAALPVDFVDRIGVAPMMTDSTYRDRSTTHHVRPRVEATEDPAGSDEEDYLGRPPTGDEEFTNDEKPEDTEQHKLSTSSKGVSFNPPESLGIVDDKEQCISSRFHHIFIHSSSSTASSKSSTVGYNQSGIHWDVEPLRPLEEIMPDFRKKPSGSTYLLRSVAQRSGCRCALCGHESLLLFPVLDASLALANWNLWSPVTKGHGRFGHHERSQPFQTTTTEIQSKLVVFRQCRGWYEVLNEDQQPIPHLTTVEQVRRAKPSTFLIRRDLRCLAAPPNLLIPPIKEARATGDGPQPPPFPSSVIAIATAPETLMNSTSEVLPAGTLMHYVTYLPHCSVKRGRKIKELGLLLATIRSPGSPICRNKGGDDASEVPPSRAYYIGLEDSTPAVFPPKFAISPVAGPENISGVHSLASILRKFRLPLSVRPIFMQDSSTFVDRSPKESHMQPISFGNSSLLNCGLAAVQGLSFGDHNYLRLESVCRSDLLIISPVSSPERLFLITPSMLPDHVFQLGNSADPAFLRLLENHRLQATNFLAVAHPKETLNYLVRHMRDVTREQRDSYATRKNSKIRTGGWNSTSNVESQMTQEEIYRAYDEIDEIYFYIRHGYYPSKNRRPETPVKYESPQPINKTPKEQAGQPTQPDVDNSPKRGPTAAADSMPQSRTGMPTAEELLAASLGTPVRNNTFHSKWTNGSGTLVTSTYRVQPKEYGI</sequence>
<keyword evidence="3" id="KW-1185">Reference proteome</keyword>
<dbReference type="Proteomes" id="UP000324629">
    <property type="component" value="Unassembled WGS sequence"/>
</dbReference>
<feature type="region of interest" description="Disordered" evidence="1">
    <location>
        <begin position="724"/>
        <end position="744"/>
    </location>
</feature>
<name>A0A5J4P3A5_9TREM</name>
<evidence type="ECO:0000313" key="2">
    <source>
        <dbReference type="EMBL" id="KAA3681818.1"/>
    </source>
</evidence>
<comment type="caution">
    <text evidence="2">The sequence shown here is derived from an EMBL/GenBank/DDBJ whole genome shotgun (WGS) entry which is preliminary data.</text>
</comment>
<protein>
    <recommendedName>
        <fullName evidence="4">CABIT domain-containing protein</fullName>
    </recommendedName>
</protein>
<dbReference type="EMBL" id="QNGE01000121">
    <property type="protein sequence ID" value="KAA3681818.1"/>
    <property type="molecule type" value="Genomic_DNA"/>
</dbReference>
<feature type="region of interest" description="Disordered" evidence="1">
    <location>
        <begin position="187"/>
        <end position="255"/>
    </location>
</feature>
<accession>A0A5J4P3A5</accession>
<proteinExistence type="predicted"/>
<feature type="compositionally biased region" description="Polar residues" evidence="1">
    <location>
        <begin position="82"/>
        <end position="121"/>
    </location>
</feature>
<feature type="region of interest" description="Disordered" evidence="1">
    <location>
        <begin position="778"/>
        <end position="829"/>
    </location>
</feature>
<feature type="compositionally biased region" description="Basic and acidic residues" evidence="1">
    <location>
        <begin position="230"/>
        <end position="241"/>
    </location>
</feature>
<feature type="region of interest" description="Disordered" evidence="1">
    <location>
        <begin position="81"/>
        <end position="141"/>
    </location>
</feature>
<evidence type="ECO:0000313" key="3">
    <source>
        <dbReference type="Proteomes" id="UP000324629"/>
    </source>
</evidence>
<gene>
    <name evidence="2" type="ORF">DEA37_0009102</name>
</gene>
<feature type="compositionally biased region" description="Basic and acidic residues" evidence="1">
    <location>
        <begin position="189"/>
        <end position="205"/>
    </location>
</feature>
<feature type="compositionally biased region" description="Acidic residues" evidence="1">
    <location>
        <begin position="206"/>
        <end position="216"/>
    </location>
</feature>
<evidence type="ECO:0000256" key="1">
    <source>
        <dbReference type="SAM" id="MobiDB-lite"/>
    </source>
</evidence>
<evidence type="ECO:0008006" key="4">
    <source>
        <dbReference type="Google" id="ProtNLM"/>
    </source>
</evidence>